<accession>A0A8J6NBE9</accession>
<feature type="domain" description="Thiamine phosphate synthase/TenI" evidence="12">
    <location>
        <begin position="25"/>
        <end position="211"/>
    </location>
</feature>
<evidence type="ECO:0000256" key="6">
    <source>
        <dbReference type="ARBA" id="ARBA00047334"/>
    </source>
</evidence>
<evidence type="ECO:0000313" key="13">
    <source>
        <dbReference type="EMBL" id="MBC8208415.1"/>
    </source>
</evidence>
<feature type="binding site" evidence="9">
    <location>
        <position position="188"/>
    </location>
    <ligand>
        <name>2-[(2R,5Z)-2-carboxy-4-methylthiazol-5(2H)-ylidene]ethyl phosphate</name>
        <dbReference type="ChEBI" id="CHEBI:62899"/>
    </ligand>
</feature>
<keyword evidence="5 9" id="KW-0784">Thiamine biosynthesis</keyword>
<dbReference type="EMBL" id="JACNLK010000038">
    <property type="protein sequence ID" value="MBC8208415.1"/>
    <property type="molecule type" value="Genomic_DNA"/>
</dbReference>
<keyword evidence="2 9" id="KW-0808">Transferase</keyword>
<feature type="binding site" evidence="9">
    <location>
        <begin position="157"/>
        <end position="159"/>
    </location>
    <ligand>
        <name>2-[(2R,5Z)-2-carboxy-4-methylthiazol-5(2H)-ylidene]ethyl phosphate</name>
        <dbReference type="ChEBI" id="CHEBI:62899"/>
    </ligand>
</feature>
<dbReference type="Pfam" id="PF02581">
    <property type="entry name" value="TMP-TENI"/>
    <property type="match status" value="1"/>
</dbReference>
<dbReference type="HAMAP" id="MF_00097">
    <property type="entry name" value="TMP_synthase"/>
    <property type="match status" value="1"/>
</dbReference>
<dbReference type="GO" id="GO:0009228">
    <property type="term" value="P:thiamine biosynthetic process"/>
    <property type="evidence" value="ECO:0007669"/>
    <property type="project" value="UniProtKB-KW"/>
</dbReference>
<reference evidence="13 14" key="1">
    <citation type="submission" date="2020-08" db="EMBL/GenBank/DDBJ databases">
        <title>Bridging the membrane lipid divide: bacteria of the FCB group superphylum have the potential to synthesize archaeal ether lipids.</title>
        <authorList>
            <person name="Villanueva L."/>
            <person name="Von Meijenfeldt F.A.B."/>
            <person name="Westbye A.B."/>
            <person name="Yadav S."/>
            <person name="Hopmans E.C."/>
            <person name="Dutilh B.E."/>
            <person name="Sinninghe Damste J.S."/>
        </authorList>
    </citation>
    <scope>NUCLEOTIDE SEQUENCE [LARGE SCALE GENOMIC DNA]</scope>
    <source>
        <strain evidence="13">NIOZ-UU81</strain>
    </source>
</reference>
<dbReference type="GO" id="GO:0009229">
    <property type="term" value="P:thiamine diphosphate biosynthetic process"/>
    <property type="evidence" value="ECO:0007669"/>
    <property type="project" value="UniProtKB-UniRule"/>
</dbReference>
<comment type="catalytic activity">
    <reaction evidence="8 9 10">
        <text>2-[(2R,5Z)-2-carboxy-4-methylthiazol-5(2H)-ylidene]ethyl phosphate + 4-amino-2-methyl-5-(diphosphooxymethyl)pyrimidine + 2 H(+) = thiamine phosphate + CO2 + diphosphate</text>
        <dbReference type="Rhea" id="RHEA:47844"/>
        <dbReference type="ChEBI" id="CHEBI:15378"/>
        <dbReference type="ChEBI" id="CHEBI:16526"/>
        <dbReference type="ChEBI" id="CHEBI:33019"/>
        <dbReference type="ChEBI" id="CHEBI:37575"/>
        <dbReference type="ChEBI" id="CHEBI:57841"/>
        <dbReference type="ChEBI" id="CHEBI:62899"/>
        <dbReference type="EC" id="2.5.1.3"/>
    </reaction>
</comment>
<feature type="binding site" evidence="9">
    <location>
        <position position="87"/>
    </location>
    <ligand>
        <name>4-amino-2-methyl-5-(diphosphooxymethyl)pyrimidine</name>
        <dbReference type="ChEBI" id="CHEBI:57841"/>
    </ligand>
</feature>
<feature type="binding site" evidence="9">
    <location>
        <begin position="55"/>
        <end position="59"/>
    </location>
    <ligand>
        <name>4-amino-2-methyl-5-(diphosphooxymethyl)pyrimidine</name>
        <dbReference type="ChEBI" id="CHEBI:57841"/>
    </ligand>
</feature>
<dbReference type="GO" id="GO:0005737">
    <property type="term" value="C:cytoplasm"/>
    <property type="evidence" value="ECO:0007669"/>
    <property type="project" value="TreeGrafter"/>
</dbReference>
<proteinExistence type="inferred from homology"/>
<dbReference type="Gene3D" id="3.20.20.70">
    <property type="entry name" value="Aldolase class I"/>
    <property type="match status" value="1"/>
</dbReference>
<dbReference type="InterPro" id="IPR036206">
    <property type="entry name" value="ThiamineP_synth_sf"/>
</dbReference>
<organism evidence="13 14">
    <name type="scientific">Candidatus Desulfatifera sulfidica</name>
    <dbReference type="NCBI Taxonomy" id="2841691"/>
    <lineage>
        <taxon>Bacteria</taxon>
        <taxon>Pseudomonadati</taxon>
        <taxon>Thermodesulfobacteriota</taxon>
        <taxon>Desulfobulbia</taxon>
        <taxon>Desulfobulbales</taxon>
        <taxon>Desulfobulbaceae</taxon>
        <taxon>Candidatus Desulfatifera</taxon>
    </lineage>
</organism>
<keyword evidence="3 9" id="KW-0479">Metal-binding</keyword>
<evidence type="ECO:0000256" key="2">
    <source>
        <dbReference type="ARBA" id="ARBA00022679"/>
    </source>
</evidence>
<sequence length="236" mass="25809">MNCCLAPVSHLYLRRVAQFENAVSLYPVSCEKLSAGRSDQEWLDAVLSGGARIVQLRDKESSDRKLLEKARYFREKTREAGALFLVNDRLDIALLSGADGLHVGQDDLPPAEIRILAPDLLIGQSCNTLAQVKALGRAVERRESPVSYFNIGPIYSTETKEGLKKFLGPQAVINFAKACPLPFTVMGGIKLEHVAELCAAGVKRIAVVTAVSQAEDMAAETQRWITAIQVARAEMI</sequence>
<dbReference type="InterPro" id="IPR022998">
    <property type="entry name" value="ThiamineP_synth_TenI"/>
</dbReference>
<evidence type="ECO:0000256" key="11">
    <source>
        <dbReference type="RuleBase" id="RU004253"/>
    </source>
</evidence>
<evidence type="ECO:0000256" key="10">
    <source>
        <dbReference type="RuleBase" id="RU003826"/>
    </source>
</evidence>
<comment type="catalytic activity">
    <reaction evidence="6 9 10">
        <text>4-methyl-5-(2-phosphooxyethyl)-thiazole + 4-amino-2-methyl-5-(diphosphooxymethyl)pyrimidine + H(+) = thiamine phosphate + diphosphate</text>
        <dbReference type="Rhea" id="RHEA:22328"/>
        <dbReference type="ChEBI" id="CHEBI:15378"/>
        <dbReference type="ChEBI" id="CHEBI:33019"/>
        <dbReference type="ChEBI" id="CHEBI:37575"/>
        <dbReference type="ChEBI" id="CHEBI:57841"/>
        <dbReference type="ChEBI" id="CHEBI:58296"/>
        <dbReference type="EC" id="2.5.1.3"/>
    </reaction>
</comment>
<dbReference type="NCBIfam" id="TIGR00693">
    <property type="entry name" value="thiE"/>
    <property type="match status" value="1"/>
</dbReference>
<dbReference type="GO" id="GO:0000287">
    <property type="term" value="F:magnesium ion binding"/>
    <property type="evidence" value="ECO:0007669"/>
    <property type="project" value="UniProtKB-UniRule"/>
</dbReference>
<dbReference type="CDD" id="cd00564">
    <property type="entry name" value="TMP_TenI"/>
    <property type="match status" value="1"/>
</dbReference>
<dbReference type="PANTHER" id="PTHR20857:SF15">
    <property type="entry name" value="THIAMINE-PHOSPHATE SYNTHASE"/>
    <property type="match status" value="1"/>
</dbReference>
<dbReference type="GO" id="GO:0004789">
    <property type="term" value="F:thiamine-phosphate diphosphorylase activity"/>
    <property type="evidence" value="ECO:0007669"/>
    <property type="project" value="UniProtKB-UniRule"/>
</dbReference>
<dbReference type="SUPFAM" id="SSF51391">
    <property type="entry name" value="Thiamin phosphate synthase"/>
    <property type="match status" value="1"/>
</dbReference>
<comment type="catalytic activity">
    <reaction evidence="7 9 10">
        <text>2-(2-carboxy-4-methylthiazol-5-yl)ethyl phosphate + 4-amino-2-methyl-5-(diphosphooxymethyl)pyrimidine + 2 H(+) = thiamine phosphate + CO2 + diphosphate</text>
        <dbReference type="Rhea" id="RHEA:47848"/>
        <dbReference type="ChEBI" id="CHEBI:15378"/>
        <dbReference type="ChEBI" id="CHEBI:16526"/>
        <dbReference type="ChEBI" id="CHEBI:33019"/>
        <dbReference type="ChEBI" id="CHEBI:37575"/>
        <dbReference type="ChEBI" id="CHEBI:57841"/>
        <dbReference type="ChEBI" id="CHEBI:62890"/>
        <dbReference type="EC" id="2.5.1.3"/>
    </reaction>
</comment>
<evidence type="ECO:0000256" key="3">
    <source>
        <dbReference type="ARBA" id="ARBA00022723"/>
    </source>
</evidence>
<gene>
    <name evidence="9 13" type="primary">thiE</name>
    <name evidence="13" type="ORF">H8E79_04510</name>
</gene>
<comment type="similarity">
    <text evidence="9 10">Belongs to the thiamine-phosphate synthase family.</text>
</comment>
<evidence type="ECO:0000313" key="14">
    <source>
        <dbReference type="Proteomes" id="UP000599024"/>
    </source>
</evidence>
<comment type="pathway">
    <text evidence="1 9 11">Cofactor biosynthesis; thiamine diphosphate biosynthesis; thiamine phosphate from 4-amino-2-methyl-5-diphosphomethylpyrimidine and 4-methyl-5-(2-phosphoethyl)-thiazole: step 1/1.</text>
</comment>
<protein>
    <recommendedName>
        <fullName evidence="9">Thiamine-phosphate synthase</fullName>
        <shortName evidence="9">TP synthase</shortName>
        <shortName evidence="9">TPS</shortName>
        <ecNumber evidence="9">2.5.1.3</ecNumber>
    </recommendedName>
    <alternativeName>
        <fullName evidence="9">Thiamine-phosphate pyrophosphorylase</fullName>
        <shortName evidence="9">TMP pyrophosphorylase</shortName>
        <shortName evidence="9">TMP-PPase</shortName>
    </alternativeName>
</protein>
<feature type="binding site" evidence="9">
    <location>
        <position position="107"/>
    </location>
    <ligand>
        <name>Mg(2+)</name>
        <dbReference type="ChEBI" id="CHEBI:18420"/>
    </ligand>
</feature>
<dbReference type="UniPathway" id="UPA00060">
    <property type="reaction ID" value="UER00141"/>
</dbReference>
<dbReference type="AlphaFoldDB" id="A0A8J6NBE9"/>
<feature type="binding site" evidence="9">
    <location>
        <position position="125"/>
    </location>
    <ligand>
        <name>4-amino-2-methyl-5-(diphosphooxymethyl)pyrimidine</name>
        <dbReference type="ChEBI" id="CHEBI:57841"/>
    </ligand>
</feature>
<evidence type="ECO:0000256" key="1">
    <source>
        <dbReference type="ARBA" id="ARBA00005165"/>
    </source>
</evidence>
<dbReference type="InterPro" id="IPR034291">
    <property type="entry name" value="TMP_synthase"/>
</dbReference>
<evidence type="ECO:0000256" key="9">
    <source>
        <dbReference type="HAMAP-Rule" id="MF_00097"/>
    </source>
</evidence>
<dbReference type="PANTHER" id="PTHR20857">
    <property type="entry name" value="THIAMINE-PHOSPHATE PYROPHOSPHORYLASE"/>
    <property type="match status" value="1"/>
</dbReference>
<evidence type="ECO:0000259" key="12">
    <source>
        <dbReference type="Pfam" id="PF02581"/>
    </source>
</evidence>
<evidence type="ECO:0000256" key="4">
    <source>
        <dbReference type="ARBA" id="ARBA00022842"/>
    </source>
</evidence>
<evidence type="ECO:0000256" key="5">
    <source>
        <dbReference type="ARBA" id="ARBA00022977"/>
    </source>
</evidence>
<feature type="binding site" evidence="9">
    <location>
        <begin position="208"/>
        <end position="209"/>
    </location>
    <ligand>
        <name>2-[(2R,5Z)-2-carboxy-4-methylthiazol-5(2H)-ylidene]ethyl phosphate</name>
        <dbReference type="ChEBI" id="CHEBI:62899"/>
    </ligand>
</feature>
<comment type="function">
    <text evidence="9">Condenses 4-methyl-5-(beta-hydroxyethyl)thiazole monophosphate (THZ-P) and 2-methyl-4-amino-5-hydroxymethyl pyrimidine pyrophosphate (HMP-PP) to form thiamine monophosphate (TMP).</text>
</comment>
<feature type="binding site" evidence="9">
    <location>
        <position position="88"/>
    </location>
    <ligand>
        <name>Mg(2+)</name>
        <dbReference type="ChEBI" id="CHEBI:18420"/>
    </ligand>
</feature>
<comment type="caution">
    <text evidence="13">The sequence shown here is derived from an EMBL/GenBank/DDBJ whole genome shotgun (WGS) entry which is preliminary data.</text>
</comment>
<feature type="binding site" evidence="9">
    <location>
        <position position="160"/>
    </location>
    <ligand>
        <name>4-amino-2-methyl-5-(diphosphooxymethyl)pyrimidine</name>
        <dbReference type="ChEBI" id="CHEBI:57841"/>
    </ligand>
</feature>
<dbReference type="InterPro" id="IPR013785">
    <property type="entry name" value="Aldolase_TIM"/>
</dbReference>
<evidence type="ECO:0000256" key="8">
    <source>
        <dbReference type="ARBA" id="ARBA00047883"/>
    </source>
</evidence>
<dbReference type="Proteomes" id="UP000599024">
    <property type="component" value="Unassembled WGS sequence"/>
</dbReference>
<comment type="cofactor">
    <cofactor evidence="9">
        <name>Mg(2+)</name>
        <dbReference type="ChEBI" id="CHEBI:18420"/>
    </cofactor>
    <text evidence="9">Binds 1 Mg(2+) ion per subunit.</text>
</comment>
<keyword evidence="4 9" id="KW-0460">Magnesium</keyword>
<name>A0A8J6NBE9_9BACT</name>
<dbReference type="EC" id="2.5.1.3" evidence="9"/>
<evidence type="ECO:0000256" key="7">
    <source>
        <dbReference type="ARBA" id="ARBA00047851"/>
    </source>
</evidence>